<accession>A0ABQ0JD83</accession>
<evidence type="ECO:0000256" key="1">
    <source>
        <dbReference type="ARBA" id="ARBA00009437"/>
    </source>
</evidence>
<organism evidence="6 7">
    <name type="scientific">Vibrio variabilis</name>
    <dbReference type="NCBI Taxonomy" id="990271"/>
    <lineage>
        <taxon>Bacteria</taxon>
        <taxon>Pseudomonadati</taxon>
        <taxon>Pseudomonadota</taxon>
        <taxon>Gammaproteobacteria</taxon>
        <taxon>Vibrionales</taxon>
        <taxon>Vibrionaceae</taxon>
        <taxon>Vibrio</taxon>
    </lineage>
</organism>
<dbReference type="InterPro" id="IPR036388">
    <property type="entry name" value="WH-like_DNA-bd_sf"/>
</dbReference>
<dbReference type="InterPro" id="IPR000847">
    <property type="entry name" value="LysR_HTH_N"/>
</dbReference>
<gene>
    <name evidence="6" type="ORF">JCM19239_5214</name>
</gene>
<dbReference type="PANTHER" id="PTHR30118">
    <property type="entry name" value="HTH-TYPE TRANSCRIPTIONAL REGULATOR LEUO-RELATED"/>
    <property type="match status" value="1"/>
</dbReference>
<protein>
    <submittedName>
        <fullName evidence="6">Chromosome initiation inhibitor</fullName>
    </submittedName>
</protein>
<evidence type="ECO:0000256" key="4">
    <source>
        <dbReference type="ARBA" id="ARBA00023163"/>
    </source>
</evidence>
<name>A0ABQ0JD83_9VIBR</name>
<dbReference type="PROSITE" id="PS50931">
    <property type="entry name" value="HTH_LYSR"/>
    <property type="match status" value="1"/>
</dbReference>
<evidence type="ECO:0000313" key="6">
    <source>
        <dbReference type="EMBL" id="GAL26713.1"/>
    </source>
</evidence>
<evidence type="ECO:0000259" key="5">
    <source>
        <dbReference type="PROSITE" id="PS50931"/>
    </source>
</evidence>
<feature type="domain" description="HTH lysR-type" evidence="5">
    <location>
        <begin position="15"/>
        <end position="59"/>
    </location>
</feature>
<reference evidence="7" key="1">
    <citation type="submission" date="2014-09" db="EMBL/GenBank/DDBJ databases">
        <title>Vibrio variabilis JCM 19239. (C206) whole genome shotgun sequence.</title>
        <authorList>
            <person name="Sawabe T."/>
            <person name="Meirelles P."/>
            <person name="Nakanishi M."/>
            <person name="Sayaka M."/>
            <person name="Hattori M."/>
            <person name="Ohkuma M."/>
        </authorList>
    </citation>
    <scope>NUCLEOTIDE SEQUENCE [LARGE SCALE GENOMIC DNA]</scope>
    <source>
        <strain evidence="7">JCM 19239</strain>
    </source>
</reference>
<dbReference type="InterPro" id="IPR036390">
    <property type="entry name" value="WH_DNA-bd_sf"/>
</dbReference>
<dbReference type="Gene3D" id="1.10.10.10">
    <property type="entry name" value="Winged helix-like DNA-binding domain superfamily/Winged helix DNA-binding domain"/>
    <property type="match status" value="1"/>
</dbReference>
<dbReference type="Pfam" id="PF00126">
    <property type="entry name" value="HTH_1"/>
    <property type="match status" value="1"/>
</dbReference>
<keyword evidence="4" id="KW-0804">Transcription</keyword>
<evidence type="ECO:0000256" key="2">
    <source>
        <dbReference type="ARBA" id="ARBA00023015"/>
    </source>
</evidence>
<dbReference type="PANTHER" id="PTHR30118:SF15">
    <property type="entry name" value="TRANSCRIPTIONAL REGULATORY PROTEIN"/>
    <property type="match status" value="1"/>
</dbReference>
<comment type="caution">
    <text evidence="6">The sequence shown here is derived from an EMBL/GenBank/DDBJ whole genome shotgun (WGS) entry which is preliminary data.</text>
</comment>
<dbReference type="Proteomes" id="UP000029223">
    <property type="component" value="Unassembled WGS sequence"/>
</dbReference>
<keyword evidence="2" id="KW-0805">Transcription regulation</keyword>
<dbReference type="InterPro" id="IPR050389">
    <property type="entry name" value="LysR-type_TF"/>
</dbReference>
<dbReference type="SUPFAM" id="SSF46785">
    <property type="entry name" value="Winged helix' DNA-binding domain"/>
    <property type="match status" value="1"/>
</dbReference>
<evidence type="ECO:0000313" key="7">
    <source>
        <dbReference type="Proteomes" id="UP000029223"/>
    </source>
</evidence>
<keyword evidence="7" id="KW-1185">Reference proteome</keyword>
<dbReference type="EMBL" id="BBMS01000021">
    <property type="protein sequence ID" value="GAL26713.1"/>
    <property type="molecule type" value="Genomic_DNA"/>
</dbReference>
<evidence type="ECO:0000256" key="3">
    <source>
        <dbReference type="ARBA" id="ARBA00023125"/>
    </source>
</evidence>
<reference evidence="7" key="2">
    <citation type="submission" date="2014-09" db="EMBL/GenBank/DDBJ databases">
        <authorList>
            <consortium name="NBRP consortium"/>
            <person name="Sawabe T."/>
            <person name="Meirelles P."/>
            <person name="Nakanishi M."/>
            <person name="Sayaka M."/>
            <person name="Hattori M."/>
            <person name="Ohkuma M."/>
        </authorList>
    </citation>
    <scope>NUCLEOTIDE SEQUENCE [LARGE SCALE GENOMIC DNA]</scope>
    <source>
        <strain evidence="7">JCM 19239</strain>
    </source>
</reference>
<sequence length="59" mass="6618">MDNKDKTGKASGKKFDLNLLRVFVSTYETESVTKSAEQLDLTQSSVSNALARLKRRRGQ</sequence>
<comment type="similarity">
    <text evidence="1">Belongs to the LysR transcriptional regulatory family.</text>
</comment>
<keyword evidence="3" id="KW-0238">DNA-binding</keyword>
<proteinExistence type="inferred from homology"/>